<comment type="similarity">
    <text evidence="2">Belongs to the TMEM45 family.</text>
</comment>
<keyword evidence="7" id="KW-1185">Reference proteome</keyword>
<comment type="caution">
    <text evidence="6">The sequence shown here is derived from an EMBL/GenBank/DDBJ whole genome shotgun (WGS) entry which is preliminary data.</text>
</comment>
<gene>
    <name evidence="6" type="ORF">COLO4_34987</name>
</gene>
<keyword evidence="5" id="KW-0472">Membrane</keyword>
<name>A0A1R3GIL7_9ROSI</name>
<comment type="subcellular location">
    <subcellularLocation>
        <location evidence="1">Membrane</location>
        <topology evidence="1">Multi-pass membrane protein</topology>
    </subcellularLocation>
</comment>
<keyword evidence="4" id="KW-1133">Transmembrane helix</keyword>
<dbReference type="GO" id="GO:0016020">
    <property type="term" value="C:membrane"/>
    <property type="evidence" value="ECO:0007669"/>
    <property type="project" value="UniProtKB-SubCell"/>
</dbReference>
<dbReference type="EMBL" id="AWUE01022473">
    <property type="protein sequence ID" value="OMO57922.1"/>
    <property type="molecule type" value="Genomic_DNA"/>
</dbReference>
<dbReference type="AlphaFoldDB" id="A0A1R3GIL7"/>
<dbReference type="PANTHER" id="PTHR46285:SF3">
    <property type="entry name" value="PROTEINASE INHIBITOR I4, SERPIN (DUF716)"/>
    <property type="match status" value="1"/>
</dbReference>
<evidence type="ECO:0000256" key="3">
    <source>
        <dbReference type="ARBA" id="ARBA00022692"/>
    </source>
</evidence>
<evidence type="ECO:0000256" key="1">
    <source>
        <dbReference type="ARBA" id="ARBA00004141"/>
    </source>
</evidence>
<reference evidence="7" key="1">
    <citation type="submission" date="2013-09" db="EMBL/GenBank/DDBJ databases">
        <title>Corchorus olitorius genome sequencing.</title>
        <authorList>
            <person name="Alam M."/>
            <person name="Haque M.S."/>
            <person name="Islam M.S."/>
            <person name="Emdad E.M."/>
            <person name="Islam M.M."/>
            <person name="Ahmed B."/>
            <person name="Halim A."/>
            <person name="Hossen Q.M.M."/>
            <person name="Hossain M.Z."/>
            <person name="Ahmed R."/>
            <person name="Khan M.M."/>
            <person name="Islam R."/>
            <person name="Rashid M.M."/>
            <person name="Khan S.A."/>
            <person name="Rahman M.S."/>
            <person name="Alam M."/>
            <person name="Yahiya A.S."/>
            <person name="Khan M.S."/>
            <person name="Azam M.S."/>
            <person name="Haque T."/>
            <person name="Lashkar M.Z.H."/>
            <person name="Akhand A.I."/>
            <person name="Morshed G."/>
            <person name="Roy S."/>
            <person name="Uddin K.S."/>
            <person name="Rabeya T."/>
            <person name="Hossain A.S."/>
            <person name="Chowdhury A."/>
            <person name="Snigdha A.R."/>
            <person name="Mortoza M.S."/>
            <person name="Matin S.A."/>
            <person name="Hoque S.M.E."/>
            <person name="Islam M.K."/>
            <person name="Roy D.K."/>
            <person name="Haider R."/>
            <person name="Moosa M.M."/>
            <person name="Elias S.M."/>
            <person name="Hasan A.M."/>
            <person name="Jahan S."/>
            <person name="Shafiuddin M."/>
            <person name="Mahmood N."/>
            <person name="Shommy N.S."/>
        </authorList>
    </citation>
    <scope>NUCLEOTIDE SEQUENCE [LARGE SCALE GENOMIC DNA]</scope>
    <source>
        <strain evidence="7">cv. O-4</strain>
    </source>
</reference>
<evidence type="ECO:0000256" key="5">
    <source>
        <dbReference type="ARBA" id="ARBA00023136"/>
    </source>
</evidence>
<keyword evidence="3" id="KW-0812">Transmembrane</keyword>
<accession>A0A1R3GIL7</accession>
<evidence type="ECO:0000256" key="2">
    <source>
        <dbReference type="ARBA" id="ARBA00006948"/>
    </source>
</evidence>
<dbReference type="InterPro" id="IPR006904">
    <property type="entry name" value="DUF716"/>
</dbReference>
<organism evidence="6 7">
    <name type="scientific">Corchorus olitorius</name>
    <dbReference type="NCBI Taxonomy" id="93759"/>
    <lineage>
        <taxon>Eukaryota</taxon>
        <taxon>Viridiplantae</taxon>
        <taxon>Streptophyta</taxon>
        <taxon>Embryophyta</taxon>
        <taxon>Tracheophyta</taxon>
        <taxon>Spermatophyta</taxon>
        <taxon>Magnoliopsida</taxon>
        <taxon>eudicotyledons</taxon>
        <taxon>Gunneridae</taxon>
        <taxon>Pentapetalae</taxon>
        <taxon>rosids</taxon>
        <taxon>malvids</taxon>
        <taxon>Malvales</taxon>
        <taxon>Malvaceae</taxon>
        <taxon>Grewioideae</taxon>
        <taxon>Apeibeae</taxon>
        <taxon>Corchorus</taxon>
    </lineage>
</organism>
<evidence type="ECO:0000313" key="6">
    <source>
        <dbReference type="EMBL" id="OMO57922.1"/>
    </source>
</evidence>
<evidence type="ECO:0000313" key="7">
    <source>
        <dbReference type="Proteomes" id="UP000187203"/>
    </source>
</evidence>
<dbReference type="OrthoDB" id="1738002at2759"/>
<evidence type="ECO:0000256" key="4">
    <source>
        <dbReference type="ARBA" id="ARBA00022989"/>
    </source>
</evidence>
<proteinExistence type="inferred from homology"/>
<protein>
    <submittedName>
        <fullName evidence="6">Uncharacterized protein</fullName>
    </submittedName>
</protein>
<sequence>MELFIGPAKHQPFDPDGTIPSNHLRNFEHSSISMTFFTYAAFAILLDKINPKAKFGLTQFLGAIAFSQQLLVFHLHSTDHMGVEVTFYLVLGKLHGRKLEYSTLTKEEDLELEDNNYIDDLESKKETKRMGKGYAVLDSQK</sequence>
<dbReference type="Pfam" id="PF04819">
    <property type="entry name" value="DUF716"/>
    <property type="match status" value="1"/>
</dbReference>
<dbReference type="Proteomes" id="UP000187203">
    <property type="component" value="Unassembled WGS sequence"/>
</dbReference>
<dbReference type="STRING" id="93759.A0A1R3GIL7"/>
<dbReference type="PANTHER" id="PTHR46285">
    <property type="entry name" value="PROTEINASE INHIBITOR I4, SERPIN (DUF716)-RELATED"/>
    <property type="match status" value="1"/>
</dbReference>